<gene>
    <name evidence="2" type="primary">UBC6</name>
    <name evidence="2" type="ORF">MBRA1_002631</name>
</gene>
<dbReference type="SUPFAM" id="SSF54495">
    <property type="entry name" value="UBC-like"/>
    <property type="match status" value="1"/>
</dbReference>
<dbReference type="Gene3D" id="3.10.110.10">
    <property type="entry name" value="Ubiquitin Conjugating Enzyme"/>
    <property type="match status" value="2"/>
</dbReference>
<feature type="compositionally biased region" description="Low complexity" evidence="1">
    <location>
        <begin position="102"/>
        <end position="131"/>
    </location>
</feature>
<dbReference type="InterPro" id="IPR016135">
    <property type="entry name" value="UBQ-conjugating_enzyme/RWD"/>
</dbReference>
<dbReference type="Proteomes" id="UP001216638">
    <property type="component" value="Chromosome 3"/>
</dbReference>
<dbReference type="EC" id="2.3.2.23" evidence="2"/>
<evidence type="ECO:0000313" key="2">
    <source>
        <dbReference type="EMBL" id="WFC95975.1"/>
    </source>
</evidence>
<dbReference type="AlphaFoldDB" id="A0AAF0DTI1"/>
<feature type="compositionally biased region" description="Pro residues" evidence="1">
    <location>
        <begin position="132"/>
        <end position="150"/>
    </location>
</feature>
<evidence type="ECO:0000256" key="1">
    <source>
        <dbReference type="SAM" id="MobiDB-lite"/>
    </source>
</evidence>
<keyword evidence="3" id="KW-1185">Reference proteome</keyword>
<dbReference type="EMBL" id="CP119953">
    <property type="protein sequence ID" value="WFC95975.1"/>
    <property type="molecule type" value="Genomic_DNA"/>
</dbReference>
<organism evidence="2 3">
    <name type="scientific">Malassezia brasiliensis</name>
    <dbReference type="NCBI Taxonomy" id="1821822"/>
    <lineage>
        <taxon>Eukaryota</taxon>
        <taxon>Fungi</taxon>
        <taxon>Dikarya</taxon>
        <taxon>Basidiomycota</taxon>
        <taxon>Ustilaginomycotina</taxon>
        <taxon>Malasseziomycetes</taxon>
        <taxon>Malasseziales</taxon>
        <taxon>Malasseziaceae</taxon>
        <taxon>Malassezia</taxon>
    </lineage>
</organism>
<keyword evidence="2" id="KW-0808">Transferase</keyword>
<evidence type="ECO:0000313" key="3">
    <source>
        <dbReference type="Proteomes" id="UP001216638"/>
    </source>
</evidence>
<keyword evidence="2" id="KW-0012">Acyltransferase</keyword>
<feature type="region of interest" description="Disordered" evidence="1">
    <location>
        <begin position="96"/>
        <end position="150"/>
    </location>
</feature>
<dbReference type="GO" id="GO:0061631">
    <property type="term" value="F:ubiquitin conjugating enzyme activity"/>
    <property type="evidence" value="ECO:0007669"/>
    <property type="project" value="UniProtKB-EC"/>
</dbReference>
<accession>A0AAF0DTI1</accession>
<name>A0AAF0DTI1_9BASI</name>
<reference evidence="2" key="1">
    <citation type="submission" date="2023-03" db="EMBL/GenBank/DDBJ databases">
        <title>Mating type loci evolution in Malassezia.</title>
        <authorList>
            <person name="Coelho M.A."/>
        </authorList>
    </citation>
    <scope>NUCLEOTIDE SEQUENCE</scope>
    <source>
        <strain evidence="2">CBS 14135</strain>
    </source>
</reference>
<protein>
    <submittedName>
        <fullName evidence="2">E2 ubiquitin-conjugating enzyme</fullName>
        <ecNumber evidence="2">2.3.2.23</ecNumber>
    </submittedName>
</protein>
<sequence length="182" mass="19268">MATKAASKRVGTPYEGGEYWGQLLFPGDYPFKPPTDAKCLIGLLSFMCTDELTTGSVLVSARERRLLAAKSHAYNLRQRRFTQLFPEYTGPVAKDLPNMSRPAAAPAVTAPAAAKAPEKPAPTSASGATPANPTPPASDDAAPPPAPPPAQNAASKWRIFFWVACSVAGVLFANKVLEKLAM</sequence>
<proteinExistence type="predicted"/>